<accession>A0A7S8HG02</accession>
<evidence type="ECO:0000313" key="7">
    <source>
        <dbReference type="Proteomes" id="UP000593626"/>
    </source>
</evidence>
<dbReference type="GO" id="GO:0016787">
    <property type="term" value="F:hydrolase activity"/>
    <property type="evidence" value="ECO:0007669"/>
    <property type="project" value="UniProtKB-KW"/>
</dbReference>
<evidence type="ECO:0000313" key="6">
    <source>
        <dbReference type="EMBL" id="QPC47272.1"/>
    </source>
</evidence>
<comment type="similarity">
    <text evidence="1">Belongs to the metallo-beta-lactamase superfamily.</text>
</comment>
<keyword evidence="7" id="KW-1185">Reference proteome</keyword>
<keyword evidence="4" id="KW-0862">Zinc</keyword>
<feature type="domain" description="Metallo-beta-lactamase" evidence="5">
    <location>
        <begin position="50"/>
        <end position="255"/>
    </location>
</feature>
<dbReference type="EMBL" id="CP049742">
    <property type="protein sequence ID" value="QPC47272.1"/>
    <property type="molecule type" value="Genomic_DNA"/>
</dbReference>
<dbReference type="PANTHER" id="PTHR42978:SF6">
    <property type="entry name" value="QUORUM-QUENCHING LACTONASE YTNP-RELATED"/>
    <property type="match status" value="1"/>
</dbReference>
<name>A0A7S8HG02_9BACI</name>
<dbReference type="Pfam" id="PF00753">
    <property type="entry name" value="Lactamase_B"/>
    <property type="match status" value="1"/>
</dbReference>
<dbReference type="InterPro" id="IPR051013">
    <property type="entry name" value="MBL_superfamily_lactonases"/>
</dbReference>
<organism evidence="6 7">
    <name type="scientific">Mangrovibacillus cuniculi</name>
    <dbReference type="NCBI Taxonomy" id="2593652"/>
    <lineage>
        <taxon>Bacteria</taxon>
        <taxon>Bacillati</taxon>
        <taxon>Bacillota</taxon>
        <taxon>Bacilli</taxon>
        <taxon>Bacillales</taxon>
        <taxon>Bacillaceae</taxon>
        <taxon>Mangrovibacillus</taxon>
    </lineage>
</organism>
<dbReference type="Gene3D" id="3.60.15.10">
    <property type="entry name" value="Ribonuclease Z/Hydroxyacylglutathione hydrolase-like"/>
    <property type="match status" value="1"/>
</dbReference>
<evidence type="ECO:0000259" key="5">
    <source>
        <dbReference type="SMART" id="SM00849"/>
    </source>
</evidence>
<protein>
    <submittedName>
        <fullName evidence="6">MBL fold metallo-hydrolase</fullName>
    </submittedName>
</protein>
<sequence length="279" mass="31941">MEKLHIGKFAVTWLRGGITQMDGGAMFGVVPKPLWSKKYPHNEKNQIPLRTDPLLIQVEGKNILLEAGIGNDLLTEKQQRNYGVSEESLVEQDLTSLGLTPNDIDIVCMTHVHFDHVLGLSKMQGGTRTSMFPNAEIYISEVEWNEMQNPNIRSRNTYWEENYRPIEKQVKTFKEEITIVEGLKMTHTGGHSNGHSVVTISSEGEHLIHMGDLMPTHAHFSPLWVLAYDDYPMTSIEQKQRFIQPQIEKDAWFTFYHDAVFRAVKFSSDGTIQESIKRE</sequence>
<evidence type="ECO:0000256" key="3">
    <source>
        <dbReference type="ARBA" id="ARBA00022801"/>
    </source>
</evidence>
<dbReference type="InterPro" id="IPR036866">
    <property type="entry name" value="RibonucZ/Hydroxyglut_hydro"/>
</dbReference>
<gene>
    <name evidence="6" type="ORF">G8O30_09950</name>
</gene>
<dbReference type="SMART" id="SM00849">
    <property type="entry name" value="Lactamase_B"/>
    <property type="match status" value="1"/>
</dbReference>
<dbReference type="InterPro" id="IPR001279">
    <property type="entry name" value="Metallo-B-lactamas"/>
</dbReference>
<dbReference type="AlphaFoldDB" id="A0A7S8HG02"/>
<evidence type="ECO:0000256" key="4">
    <source>
        <dbReference type="ARBA" id="ARBA00022833"/>
    </source>
</evidence>
<dbReference type="Proteomes" id="UP000593626">
    <property type="component" value="Chromosome"/>
</dbReference>
<keyword evidence="2" id="KW-0479">Metal-binding</keyword>
<evidence type="ECO:0000256" key="2">
    <source>
        <dbReference type="ARBA" id="ARBA00022723"/>
    </source>
</evidence>
<reference evidence="6 7" key="1">
    <citation type="submission" date="2019-07" db="EMBL/GenBank/DDBJ databases">
        <title>Genome sequence of 2 isolates from Red Sea Mangroves.</title>
        <authorList>
            <person name="Sefrji F."/>
            <person name="Michoud G."/>
            <person name="Merlino G."/>
            <person name="Daffonchio D."/>
        </authorList>
    </citation>
    <scope>NUCLEOTIDE SEQUENCE [LARGE SCALE GENOMIC DNA]</scope>
    <source>
        <strain evidence="6 7">R1DC41</strain>
    </source>
</reference>
<dbReference type="GO" id="GO:0046872">
    <property type="term" value="F:metal ion binding"/>
    <property type="evidence" value="ECO:0007669"/>
    <property type="project" value="UniProtKB-KW"/>
</dbReference>
<dbReference type="CDD" id="cd07728">
    <property type="entry name" value="YtnP-like_MBL-fold"/>
    <property type="match status" value="1"/>
</dbReference>
<keyword evidence="3 6" id="KW-0378">Hydrolase</keyword>
<dbReference type="RefSeq" id="WP_239671938.1">
    <property type="nucleotide sequence ID" value="NZ_CP049742.1"/>
</dbReference>
<dbReference type="KEGG" id="mcui:G8O30_09950"/>
<dbReference type="SUPFAM" id="SSF56281">
    <property type="entry name" value="Metallo-hydrolase/oxidoreductase"/>
    <property type="match status" value="1"/>
</dbReference>
<dbReference type="PANTHER" id="PTHR42978">
    <property type="entry name" value="QUORUM-QUENCHING LACTONASE YTNP-RELATED-RELATED"/>
    <property type="match status" value="1"/>
</dbReference>
<evidence type="ECO:0000256" key="1">
    <source>
        <dbReference type="ARBA" id="ARBA00007749"/>
    </source>
</evidence>
<proteinExistence type="inferred from homology"/>